<keyword evidence="3" id="KW-1185">Reference proteome</keyword>
<dbReference type="EMBL" id="ANPE02000067">
    <property type="protein sequence ID" value="EMY35679.1"/>
    <property type="molecule type" value="Genomic_DNA"/>
</dbReference>
<feature type="transmembrane region" description="Helical" evidence="1">
    <location>
        <begin position="32"/>
        <end position="53"/>
    </location>
</feature>
<proteinExistence type="predicted"/>
<organism evidence="2 3">
    <name type="scientific">Arthrobacter crystallopoietes BAB-32</name>
    <dbReference type="NCBI Taxonomy" id="1246476"/>
    <lineage>
        <taxon>Bacteria</taxon>
        <taxon>Bacillati</taxon>
        <taxon>Actinomycetota</taxon>
        <taxon>Actinomycetes</taxon>
        <taxon>Micrococcales</taxon>
        <taxon>Micrococcaceae</taxon>
        <taxon>Crystallibacter</taxon>
    </lineage>
</organism>
<feature type="transmembrane region" description="Helical" evidence="1">
    <location>
        <begin position="82"/>
        <end position="101"/>
    </location>
</feature>
<dbReference type="AlphaFoldDB" id="N1V6N4"/>
<feature type="transmembrane region" description="Helical" evidence="1">
    <location>
        <begin position="58"/>
        <end position="76"/>
    </location>
</feature>
<evidence type="ECO:0000313" key="2">
    <source>
        <dbReference type="EMBL" id="EMY35679.1"/>
    </source>
</evidence>
<keyword evidence="1" id="KW-0472">Membrane</keyword>
<comment type="caution">
    <text evidence="2">The sequence shown here is derived from an EMBL/GenBank/DDBJ whole genome shotgun (WGS) entry which is preliminary data.</text>
</comment>
<gene>
    <name evidence="2" type="ORF">D477_003253</name>
</gene>
<sequence length="118" mass="12499">MLVLEALALLGAAAWFVYGLMTQTPTSLGGAVFQLVLMVLLAGWLLAVGHFFFRGYRWTKAAALVWQLFVLVIAFPTLTGGLVLPGLLLLLPAAAVVLLIFTRPVTAYVTKGSAPGAL</sequence>
<keyword evidence="1" id="KW-1133">Transmembrane helix</keyword>
<protein>
    <submittedName>
        <fullName evidence="2">Uncharacterized protein</fullName>
    </submittedName>
</protein>
<accession>N1V6N4</accession>
<dbReference type="Proteomes" id="UP000010729">
    <property type="component" value="Unassembled WGS sequence"/>
</dbReference>
<evidence type="ECO:0000313" key="3">
    <source>
        <dbReference type="Proteomes" id="UP000010729"/>
    </source>
</evidence>
<reference evidence="2 3" key="1">
    <citation type="journal article" date="2013" name="Genome Announc.">
        <title>Draft Genome Sequence of Arthrobacter crystallopoietes Strain BAB-32, Revealing Genes for Bioremediation.</title>
        <authorList>
            <person name="Joshi M.N."/>
            <person name="Pandit A.S."/>
            <person name="Sharma A."/>
            <person name="Pandya R.V."/>
            <person name="Desai S.M."/>
            <person name="Saxena A.K."/>
            <person name="Bagatharia S.B."/>
        </authorList>
    </citation>
    <scope>NUCLEOTIDE SEQUENCE [LARGE SCALE GENOMIC DNA]</scope>
    <source>
        <strain evidence="2 3">BAB-32</strain>
    </source>
</reference>
<name>N1V6N4_9MICC</name>
<evidence type="ECO:0000256" key="1">
    <source>
        <dbReference type="SAM" id="Phobius"/>
    </source>
</evidence>
<keyword evidence="1" id="KW-0812">Transmembrane</keyword>